<dbReference type="InterPro" id="IPR017739">
    <property type="entry name" value="T6SS-assoc_VCA0119"/>
</dbReference>
<dbReference type="Pfam" id="PF16989">
    <property type="entry name" value="T6SS_VasJ"/>
    <property type="match status" value="1"/>
</dbReference>
<comment type="caution">
    <text evidence="2">The sequence shown here is derived from an EMBL/GenBank/DDBJ whole genome shotgun (WGS) entry which is preliminary data.</text>
</comment>
<dbReference type="EMBL" id="JBHRSJ010000005">
    <property type="protein sequence ID" value="MFC2971287.1"/>
    <property type="molecule type" value="Genomic_DNA"/>
</dbReference>
<accession>A0ABV7ARF1</accession>
<evidence type="ECO:0000313" key="2">
    <source>
        <dbReference type="EMBL" id="MFC2971287.1"/>
    </source>
</evidence>
<name>A0ABV7ARF1_9GAMM</name>
<keyword evidence="3" id="KW-1185">Reference proteome</keyword>
<dbReference type="Pfam" id="PF06812">
    <property type="entry name" value="ImpA_N"/>
    <property type="match status" value="1"/>
</dbReference>
<dbReference type="InterPro" id="IPR010657">
    <property type="entry name" value="ImpA_N"/>
</dbReference>
<protein>
    <submittedName>
        <fullName evidence="2">Type VI secretion system protein TssA</fullName>
    </submittedName>
</protein>
<evidence type="ECO:0000259" key="1">
    <source>
        <dbReference type="Pfam" id="PF06812"/>
    </source>
</evidence>
<dbReference type="NCBIfam" id="TIGR03362">
    <property type="entry name" value="VI_chp_7"/>
    <property type="match status" value="1"/>
</dbReference>
<dbReference type="PANTHER" id="PTHR37024:SF5">
    <property type="entry name" value="IMPA N-TERMINAL DOMAIN-CONTAINING PROTEIN"/>
    <property type="match status" value="1"/>
</dbReference>
<dbReference type="RefSeq" id="WP_377812879.1">
    <property type="nucleotide sequence ID" value="NZ_JBHRSJ010000005.1"/>
</dbReference>
<organism evidence="2 3">
    <name type="scientific">Azotobacter bryophylli</name>
    <dbReference type="NCBI Taxonomy" id="1986537"/>
    <lineage>
        <taxon>Bacteria</taxon>
        <taxon>Pseudomonadati</taxon>
        <taxon>Pseudomonadota</taxon>
        <taxon>Gammaproteobacteria</taxon>
        <taxon>Pseudomonadales</taxon>
        <taxon>Pseudomonadaceae</taxon>
        <taxon>Azotobacter</taxon>
    </lineage>
</organism>
<proteinExistence type="predicted"/>
<reference evidence="3" key="1">
    <citation type="journal article" date="2019" name="Int. J. Syst. Evol. Microbiol.">
        <title>The Global Catalogue of Microorganisms (GCM) 10K type strain sequencing project: providing services to taxonomists for standard genome sequencing and annotation.</title>
        <authorList>
            <consortium name="The Broad Institute Genomics Platform"/>
            <consortium name="The Broad Institute Genome Sequencing Center for Infectious Disease"/>
            <person name="Wu L."/>
            <person name="Ma J."/>
        </authorList>
    </citation>
    <scope>NUCLEOTIDE SEQUENCE [LARGE SCALE GENOMIC DNA]</scope>
    <source>
        <strain evidence="3">KCTC 62195</strain>
    </source>
</reference>
<dbReference type="PANTHER" id="PTHR37024">
    <property type="entry name" value="TYPE VI SECRETION SYSTEM DUF2094 AND IMPA-RELATED DOMAIN PROTEIN"/>
    <property type="match status" value="1"/>
</dbReference>
<gene>
    <name evidence="2" type="primary">tssA</name>
    <name evidence="2" type="ORF">ACFOJE_03510</name>
</gene>
<dbReference type="Proteomes" id="UP001595457">
    <property type="component" value="Unassembled WGS sequence"/>
</dbReference>
<evidence type="ECO:0000313" key="3">
    <source>
        <dbReference type="Proteomes" id="UP001595457"/>
    </source>
</evidence>
<sequence>MKHSTELAVRYLRLASSPISEGNFAGADVRYTDQYELLEKELGKASALHGGGSVDWQKVREHSEVLLAEQSKDLRIAAWLIWGLYQCDSFAGLEAGLGLLRHLCLEHWSELHPRKPRTRAAAIGWLLPRMEQALGEQVPLGEQLPLFRSLAGHLRALEQCLSGHLGEEAPLLLPLCRRLDEMIERTSRGQPEPGPVVAAIAQVKQAATQILSSAAGVDSEKEAHKSLRFLQEQARPLCAWWLKQKACDLKALRLARTLLWLPIDSLPERSAEQVTALRGQPADRLASYRERFAQGLYADLLVDLEASLARSPFWLDGQRLVWSCLQALREETAMREVEIQLALFLQRLPGLEALRFHDGTPFADAETRAWLASRVMPHLHRPESRREPEQPVAAGAMPAWGQALRDVQAVLRDDGLKAAVQQLKRGLARARGGRERFYWQLALARLCYQAKKYELAKTQLESLDQQLTASGLGDWEPDLALEVLHLLHSCCELLPQNHAVRERKDEIYRRLCHLDLEVALDPAFGPSP</sequence>
<feature type="domain" description="ImpA N-terminal" evidence="1">
    <location>
        <begin position="17"/>
        <end position="126"/>
    </location>
</feature>